<evidence type="ECO:0000313" key="1">
    <source>
        <dbReference type="EMBL" id="KAK1380769.1"/>
    </source>
</evidence>
<proteinExistence type="predicted"/>
<accession>A0AAD8I7Y2</accession>
<name>A0AAD8I7Y2_9APIA</name>
<reference evidence="1" key="2">
    <citation type="submission" date="2023-05" db="EMBL/GenBank/DDBJ databases">
        <authorList>
            <person name="Schelkunov M.I."/>
        </authorList>
    </citation>
    <scope>NUCLEOTIDE SEQUENCE</scope>
    <source>
        <strain evidence="1">Hsosn_3</strain>
        <tissue evidence="1">Leaf</tissue>
    </source>
</reference>
<gene>
    <name evidence="1" type="ORF">POM88_027513</name>
</gene>
<comment type="caution">
    <text evidence="1">The sequence shown here is derived from an EMBL/GenBank/DDBJ whole genome shotgun (WGS) entry which is preliminary data.</text>
</comment>
<dbReference type="EMBL" id="JAUIZM010000006">
    <property type="protein sequence ID" value="KAK1380769.1"/>
    <property type="molecule type" value="Genomic_DNA"/>
</dbReference>
<organism evidence="1 2">
    <name type="scientific">Heracleum sosnowskyi</name>
    <dbReference type="NCBI Taxonomy" id="360622"/>
    <lineage>
        <taxon>Eukaryota</taxon>
        <taxon>Viridiplantae</taxon>
        <taxon>Streptophyta</taxon>
        <taxon>Embryophyta</taxon>
        <taxon>Tracheophyta</taxon>
        <taxon>Spermatophyta</taxon>
        <taxon>Magnoliopsida</taxon>
        <taxon>eudicotyledons</taxon>
        <taxon>Gunneridae</taxon>
        <taxon>Pentapetalae</taxon>
        <taxon>asterids</taxon>
        <taxon>campanulids</taxon>
        <taxon>Apiales</taxon>
        <taxon>Apiaceae</taxon>
        <taxon>Apioideae</taxon>
        <taxon>apioid superclade</taxon>
        <taxon>Tordylieae</taxon>
        <taxon>Tordyliinae</taxon>
        <taxon>Heracleum</taxon>
    </lineage>
</organism>
<reference evidence="1" key="1">
    <citation type="submission" date="2023-02" db="EMBL/GenBank/DDBJ databases">
        <title>Genome of toxic invasive species Heracleum sosnowskyi carries increased number of genes despite the absence of recent whole-genome duplications.</title>
        <authorList>
            <person name="Schelkunov M."/>
            <person name="Shtratnikova V."/>
            <person name="Makarenko M."/>
            <person name="Klepikova A."/>
            <person name="Omelchenko D."/>
            <person name="Novikova G."/>
            <person name="Obukhova E."/>
            <person name="Bogdanov V."/>
            <person name="Penin A."/>
            <person name="Logacheva M."/>
        </authorList>
    </citation>
    <scope>NUCLEOTIDE SEQUENCE</scope>
    <source>
        <strain evidence="1">Hsosn_3</strain>
        <tissue evidence="1">Leaf</tissue>
    </source>
</reference>
<protein>
    <submittedName>
        <fullName evidence="1">Uncharacterized protein</fullName>
    </submittedName>
</protein>
<dbReference type="AlphaFoldDB" id="A0AAD8I7Y2"/>
<keyword evidence="2" id="KW-1185">Reference proteome</keyword>
<sequence>MISIRYGTWLSSASFRFSVNPNLFGLFDQKIVGCTGIFFHQRKSRILRQRSLKIRRTKNLSLILKIRYQRVMMTFLRRYKMLMPRRKVDAPLIYNLDFKDDPNIYVFPKLKYVGIELWQVTLSGLLNFIDGVSKVKCFWWR</sequence>
<evidence type="ECO:0000313" key="2">
    <source>
        <dbReference type="Proteomes" id="UP001237642"/>
    </source>
</evidence>
<dbReference type="Proteomes" id="UP001237642">
    <property type="component" value="Unassembled WGS sequence"/>
</dbReference>